<organism evidence="2 3">
    <name type="scientific">Ameiurus melas</name>
    <name type="common">Black bullhead</name>
    <name type="synonym">Silurus melas</name>
    <dbReference type="NCBI Taxonomy" id="219545"/>
    <lineage>
        <taxon>Eukaryota</taxon>
        <taxon>Metazoa</taxon>
        <taxon>Chordata</taxon>
        <taxon>Craniata</taxon>
        <taxon>Vertebrata</taxon>
        <taxon>Euteleostomi</taxon>
        <taxon>Actinopterygii</taxon>
        <taxon>Neopterygii</taxon>
        <taxon>Teleostei</taxon>
        <taxon>Ostariophysi</taxon>
        <taxon>Siluriformes</taxon>
        <taxon>Ictaluridae</taxon>
        <taxon>Ameiurus</taxon>
    </lineage>
</organism>
<feature type="compositionally biased region" description="Polar residues" evidence="1">
    <location>
        <begin position="279"/>
        <end position="291"/>
    </location>
</feature>
<reference evidence="2 3" key="1">
    <citation type="submission" date="2020-02" db="EMBL/GenBank/DDBJ databases">
        <title>A chromosome-scale genome assembly of the black bullhead catfish (Ameiurus melas).</title>
        <authorList>
            <person name="Wen M."/>
            <person name="Zham M."/>
            <person name="Cabau C."/>
            <person name="Klopp C."/>
            <person name="Donnadieu C."/>
            <person name="Roques C."/>
            <person name="Bouchez O."/>
            <person name="Lampietro C."/>
            <person name="Jouanno E."/>
            <person name="Herpin A."/>
            <person name="Louis A."/>
            <person name="Berthelot C."/>
            <person name="Parey E."/>
            <person name="Roest-Crollius H."/>
            <person name="Braasch I."/>
            <person name="Postlethwait J."/>
            <person name="Robinson-Rechavi M."/>
            <person name="Echchiki A."/>
            <person name="Begum T."/>
            <person name="Montfort J."/>
            <person name="Schartl M."/>
            <person name="Bobe J."/>
            <person name="Guiguen Y."/>
        </authorList>
    </citation>
    <scope>NUCLEOTIDE SEQUENCE [LARGE SCALE GENOMIC DNA]</scope>
    <source>
        <strain evidence="2">M_S1</strain>
        <tissue evidence="2">Blood</tissue>
    </source>
</reference>
<comment type="caution">
    <text evidence="2">The sequence shown here is derived from an EMBL/GenBank/DDBJ whole genome shotgun (WGS) entry which is preliminary data.</text>
</comment>
<name>A0A7J5ZKF9_AMEME</name>
<evidence type="ECO:0000313" key="2">
    <source>
        <dbReference type="EMBL" id="KAF4071172.1"/>
    </source>
</evidence>
<gene>
    <name evidence="2" type="ORF">AMELA_G00281920</name>
</gene>
<feature type="compositionally biased region" description="Polar residues" evidence="1">
    <location>
        <begin position="258"/>
        <end position="272"/>
    </location>
</feature>
<feature type="region of interest" description="Disordered" evidence="1">
    <location>
        <begin position="56"/>
        <end position="182"/>
    </location>
</feature>
<feature type="compositionally biased region" description="Basic and acidic residues" evidence="1">
    <location>
        <begin position="229"/>
        <end position="241"/>
    </location>
</feature>
<feature type="compositionally biased region" description="Basic and acidic residues" evidence="1">
    <location>
        <begin position="61"/>
        <end position="97"/>
    </location>
</feature>
<evidence type="ECO:0000256" key="1">
    <source>
        <dbReference type="SAM" id="MobiDB-lite"/>
    </source>
</evidence>
<sequence length="442" mass="50551">MKALERELNDKEPKNNLCFNATSIDQIKKNKELETFLFTKSNVKFPKLTFSMFFKKRTSSKKAERSTGHDEPMDTDFNENKDTMDMQETHTDEKDGQRQSPGQPQNVSPKCPSVPITKNESPLEDTHGFMDIQDNKDKDNMDMQETHTDEKDGQRQSPGQPQNVSPKCPSVPITKNESPLEDTHGFMDIQENEEANVQDNAEPFCAKLLQKTSPASDSDNMPSTGSWDTQEKSEAEIKAQIKDTFMPAPEETKRTVQETDGSSMEFHTTTSGAVRDPTGKSSCSNTESASATKKRGRNRENELKKKNDMNNLFSWAERQCNEEENPVDQISIINTAEHRDYPCFTAENVRVFKNPKSCESYIIFITDEKVSNYMLNYVMFVCDIKKAMILAPKEKEIEYDESFNINKCKRFIFEAFAPALAVFKKIQKEELYSIKNKNRFGV</sequence>
<proteinExistence type="predicted"/>
<feature type="region of interest" description="Disordered" evidence="1">
    <location>
        <begin position="210"/>
        <end position="306"/>
    </location>
</feature>
<evidence type="ECO:0000313" key="3">
    <source>
        <dbReference type="Proteomes" id="UP000593565"/>
    </source>
</evidence>
<dbReference type="AlphaFoldDB" id="A0A7J5ZKF9"/>
<feature type="compositionally biased region" description="Polar residues" evidence="1">
    <location>
        <begin position="155"/>
        <end position="165"/>
    </location>
</feature>
<feature type="compositionally biased region" description="Polar residues" evidence="1">
    <location>
        <begin position="210"/>
        <end position="228"/>
    </location>
</feature>
<dbReference type="EMBL" id="JAAGNN010000028">
    <property type="protein sequence ID" value="KAF4071172.1"/>
    <property type="molecule type" value="Genomic_DNA"/>
</dbReference>
<keyword evidence="3" id="KW-1185">Reference proteome</keyword>
<dbReference type="Proteomes" id="UP000593565">
    <property type="component" value="Unassembled WGS sequence"/>
</dbReference>
<feature type="compositionally biased region" description="Basic and acidic residues" evidence="1">
    <location>
        <begin position="124"/>
        <end position="154"/>
    </location>
</feature>
<feature type="compositionally biased region" description="Polar residues" evidence="1">
    <location>
        <begin position="98"/>
        <end position="108"/>
    </location>
</feature>
<accession>A0A7J5ZKF9</accession>
<protein>
    <submittedName>
        <fullName evidence="2">Uncharacterized protein</fullName>
    </submittedName>
</protein>